<protein>
    <submittedName>
        <fullName evidence="7">Cell wall-associated NlpC family hydrolase</fullName>
    </submittedName>
</protein>
<evidence type="ECO:0000313" key="7">
    <source>
        <dbReference type="EMBL" id="PYE82782.1"/>
    </source>
</evidence>
<dbReference type="InterPro" id="IPR038765">
    <property type="entry name" value="Papain-like_cys_pep_sf"/>
</dbReference>
<dbReference type="OrthoDB" id="9807055at2"/>
<sequence length="169" mass="18849">MKQLLPILLLLLLASSCKSKKSYSSKSRQTHTIDVKTTAKPTKEAEKIVKYAQTFDGTRYKYGGTTKRGMDCSGLIYTSYKEHDISLPRSTSGLKSAGTWIDIKEVNVGDLVFFATGKNSRKVNHVGIVTNVRPGNVEFIHASTSRGVMTSSLAEKYWYFAFVQARRVL</sequence>
<dbReference type="GO" id="GO:0006508">
    <property type="term" value="P:proteolysis"/>
    <property type="evidence" value="ECO:0007669"/>
    <property type="project" value="UniProtKB-KW"/>
</dbReference>
<keyword evidence="2" id="KW-0645">Protease</keyword>
<evidence type="ECO:0000256" key="4">
    <source>
        <dbReference type="ARBA" id="ARBA00022801"/>
    </source>
</evidence>
<dbReference type="InterPro" id="IPR052062">
    <property type="entry name" value="Murein_DD/LD_carboxypeptidase"/>
</dbReference>
<dbReference type="AlphaFoldDB" id="A0A2V4WYQ0"/>
<organism evidence="7 8">
    <name type="scientific">Winogradskyella epiphytica</name>
    <dbReference type="NCBI Taxonomy" id="262005"/>
    <lineage>
        <taxon>Bacteria</taxon>
        <taxon>Pseudomonadati</taxon>
        <taxon>Bacteroidota</taxon>
        <taxon>Flavobacteriia</taxon>
        <taxon>Flavobacteriales</taxon>
        <taxon>Flavobacteriaceae</taxon>
        <taxon>Winogradskyella</taxon>
    </lineage>
</organism>
<dbReference type="PANTHER" id="PTHR47360">
    <property type="entry name" value="MUREIN DD-ENDOPEPTIDASE MEPS/MUREIN LD-CARBOXYPEPTIDASE"/>
    <property type="match status" value="1"/>
</dbReference>
<proteinExistence type="inferred from homology"/>
<dbReference type="EMBL" id="QJTD01000001">
    <property type="protein sequence ID" value="PYE82782.1"/>
    <property type="molecule type" value="Genomic_DNA"/>
</dbReference>
<dbReference type="Proteomes" id="UP000248054">
    <property type="component" value="Unassembled WGS sequence"/>
</dbReference>
<dbReference type="PROSITE" id="PS51257">
    <property type="entry name" value="PROKAR_LIPOPROTEIN"/>
    <property type="match status" value="1"/>
</dbReference>
<dbReference type="Gene3D" id="3.90.1720.10">
    <property type="entry name" value="endopeptidase domain like (from Nostoc punctiforme)"/>
    <property type="match status" value="1"/>
</dbReference>
<reference evidence="7 8" key="1">
    <citation type="submission" date="2018-06" db="EMBL/GenBank/DDBJ databases">
        <title>Genomic Encyclopedia of Type Strains, Phase III (KMG-III): the genomes of soil and plant-associated and newly described type strains.</title>
        <authorList>
            <person name="Whitman W."/>
        </authorList>
    </citation>
    <scope>NUCLEOTIDE SEQUENCE [LARGE SCALE GENOMIC DNA]</scope>
    <source>
        <strain evidence="7 8">CECT 7945</strain>
    </source>
</reference>
<accession>A0A2V4WYQ0</accession>
<evidence type="ECO:0000259" key="6">
    <source>
        <dbReference type="PROSITE" id="PS51935"/>
    </source>
</evidence>
<dbReference type="Pfam" id="PF00877">
    <property type="entry name" value="NLPC_P60"/>
    <property type="match status" value="1"/>
</dbReference>
<keyword evidence="8" id="KW-1185">Reference proteome</keyword>
<dbReference type="SUPFAM" id="SSF54001">
    <property type="entry name" value="Cysteine proteinases"/>
    <property type="match status" value="1"/>
</dbReference>
<keyword evidence="4 7" id="KW-0378">Hydrolase</keyword>
<evidence type="ECO:0000256" key="5">
    <source>
        <dbReference type="ARBA" id="ARBA00022807"/>
    </source>
</evidence>
<comment type="caution">
    <text evidence="7">The sequence shown here is derived from an EMBL/GenBank/DDBJ whole genome shotgun (WGS) entry which is preliminary data.</text>
</comment>
<dbReference type="PANTHER" id="PTHR47360:SF1">
    <property type="entry name" value="ENDOPEPTIDASE NLPC-RELATED"/>
    <property type="match status" value="1"/>
</dbReference>
<evidence type="ECO:0000256" key="1">
    <source>
        <dbReference type="ARBA" id="ARBA00007074"/>
    </source>
</evidence>
<dbReference type="InterPro" id="IPR000064">
    <property type="entry name" value="NLP_P60_dom"/>
</dbReference>
<evidence type="ECO:0000256" key="3">
    <source>
        <dbReference type="ARBA" id="ARBA00022729"/>
    </source>
</evidence>
<comment type="similarity">
    <text evidence="1">Belongs to the peptidase C40 family.</text>
</comment>
<evidence type="ECO:0000256" key="2">
    <source>
        <dbReference type="ARBA" id="ARBA00022670"/>
    </source>
</evidence>
<keyword evidence="3" id="KW-0732">Signal</keyword>
<dbReference type="GO" id="GO:0008234">
    <property type="term" value="F:cysteine-type peptidase activity"/>
    <property type="evidence" value="ECO:0007669"/>
    <property type="project" value="UniProtKB-KW"/>
</dbReference>
<dbReference type="RefSeq" id="WP_110473779.1">
    <property type="nucleotide sequence ID" value="NZ_BMWQ01000001.1"/>
</dbReference>
<dbReference type="PROSITE" id="PS51935">
    <property type="entry name" value="NLPC_P60"/>
    <property type="match status" value="1"/>
</dbReference>
<name>A0A2V4WYQ0_9FLAO</name>
<gene>
    <name evidence="7" type="ORF">DFQ11_101208</name>
</gene>
<feature type="domain" description="NlpC/P60" evidence="6">
    <location>
        <begin position="42"/>
        <end position="169"/>
    </location>
</feature>
<keyword evidence="5" id="KW-0788">Thiol protease</keyword>
<evidence type="ECO:0000313" key="8">
    <source>
        <dbReference type="Proteomes" id="UP000248054"/>
    </source>
</evidence>